<evidence type="ECO:0000313" key="11">
    <source>
        <dbReference type="Proteomes" id="UP001461498"/>
    </source>
</evidence>
<reference evidence="10 11" key="1">
    <citation type="submission" date="2022-12" db="EMBL/GenBank/DDBJ databases">
        <title>Chromosome-level genome assembly of true bugs.</title>
        <authorList>
            <person name="Ma L."/>
            <person name="Li H."/>
        </authorList>
    </citation>
    <scope>NUCLEOTIDE SEQUENCE [LARGE SCALE GENOMIC DNA]</scope>
    <source>
        <strain evidence="10">Lab_2022b</strain>
    </source>
</reference>
<dbReference type="EC" id="1.-.-.-" evidence="8"/>
<sequence>MIEDTAQLTAEGCTFTSATSTKPIKVAIIGAGPAGLCAAKHLFAPGSGFTGYVFEQAGDIGGTWLYSDATGKDRFGLPIHSTLYYDLWTNLPKETMTYPDFDFQDEERSYLPAARVLQYLVDYADHYNLHPHIKVHHHVSRIAPVGNSWSVTALELTTQVEHVSMFDAVVICSGPNIIPVYPIVDGIARFSGRQLHSKEYRKASAFEGKRVLIIGLGPSGIDISFYLLPLAKKVIISHNKSSIHGLSFPKNITIKPVVTSMQDKTVYFADGTEEEVDVIIHCTGYTYHYPFLTAECGLIVDQYISPLYRHFINIEHPTMCIIGVPKKCPLQYMVDFQVRAFKNILKGEVKLPPKEVMLAELEQDIQKRSSEGQRKKDYHKMTPALNEEYFRQLSEVGGLEPIPPVILRVFADAFTTAIKDFLNYRNSVYKILDNESFSKISRKTSSVSVKFAAEDHCKIIQESEGLLKNELKLKEINDDINENDEEQVEIEKSNVDESSEVLDEADNEEEEETNEKCEAISDKEILDEIELINNSLNEEISTTVIETVTEEYKLQTIQQQYENTTTTAADREQEDEEEDEVQETKFEKFSVEAVVEVIPANLNENNNKVNIEEQCGPTDEELNKNEINKTKTSLNCATVNISLEENITKPSGGDEIVKIIQTEEGGGFR</sequence>
<dbReference type="InterPro" id="IPR050346">
    <property type="entry name" value="FMO-like"/>
</dbReference>
<feature type="region of interest" description="Disordered" evidence="9">
    <location>
        <begin position="563"/>
        <end position="582"/>
    </location>
</feature>
<keyword evidence="11" id="KW-1185">Reference proteome</keyword>
<dbReference type="AlphaFoldDB" id="A0AAW1CTC2"/>
<comment type="cofactor">
    <cofactor evidence="1 8">
        <name>FAD</name>
        <dbReference type="ChEBI" id="CHEBI:57692"/>
    </cofactor>
</comment>
<feature type="compositionally biased region" description="Acidic residues" evidence="9">
    <location>
        <begin position="497"/>
        <end position="513"/>
    </location>
</feature>
<dbReference type="GO" id="GO:0050660">
    <property type="term" value="F:flavin adenine dinucleotide binding"/>
    <property type="evidence" value="ECO:0007669"/>
    <property type="project" value="InterPro"/>
</dbReference>
<dbReference type="Pfam" id="PF00743">
    <property type="entry name" value="FMO-like"/>
    <property type="match status" value="2"/>
</dbReference>
<dbReference type="EMBL" id="JAPXFL010000010">
    <property type="protein sequence ID" value="KAK9500058.1"/>
    <property type="molecule type" value="Genomic_DNA"/>
</dbReference>
<accession>A0AAW1CTC2</accession>
<dbReference type="GO" id="GO:0004499">
    <property type="term" value="F:N,N-dimethylaniline monooxygenase activity"/>
    <property type="evidence" value="ECO:0007669"/>
    <property type="project" value="InterPro"/>
</dbReference>
<evidence type="ECO:0000256" key="5">
    <source>
        <dbReference type="ARBA" id="ARBA00022857"/>
    </source>
</evidence>
<dbReference type="SUPFAM" id="SSF51905">
    <property type="entry name" value="FAD/NAD(P)-binding domain"/>
    <property type="match status" value="2"/>
</dbReference>
<protein>
    <recommendedName>
        <fullName evidence="8">Flavin-containing monooxygenase</fullName>
        <ecNumber evidence="8">1.-.-.-</ecNumber>
    </recommendedName>
</protein>
<proteinExistence type="inferred from homology"/>
<feature type="compositionally biased region" description="Acidic residues" evidence="9">
    <location>
        <begin position="572"/>
        <end position="581"/>
    </location>
</feature>
<evidence type="ECO:0000256" key="3">
    <source>
        <dbReference type="ARBA" id="ARBA00022630"/>
    </source>
</evidence>
<dbReference type="Proteomes" id="UP001461498">
    <property type="component" value="Unassembled WGS sequence"/>
</dbReference>
<dbReference type="PRINTS" id="PR00370">
    <property type="entry name" value="FMOXYGENASE"/>
</dbReference>
<evidence type="ECO:0000256" key="1">
    <source>
        <dbReference type="ARBA" id="ARBA00001974"/>
    </source>
</evidence>
<dbReference type="PANTHER" id="PTHR23023">
    <property type="entry name" value="DIMETHYLANILINE MONOOXYGENASE"/>
    <property type="match status" value="1"/>
</dbReference>
<evidence type="ECO:0000256" key="2">
    <source>
        <dbReference type="ARBA" id="ARBA00009183"/>
    </source>
</evidence>
<dbReference type="FunFam" id="3.50.50.60:FF:000138">
    <property type="entry name" value="Flavin-containing monooxygenase"/>
    <property type="match status" value="1"/>
</dbReference>
<comment type="caution">
    <text evidence="10">The sequence shown here is derived from an EMBL/GenBank/DDBJ whole genome shotgun (WGS) entry which is preliminary data.</text>
</comment>
<dbReference type="InterPro" id="IPR020946">
    <property type="entry name" value="Flavin_mOase-like"/>
</dbReference>
<name>A0AAW1CTC2_9HEMI</name>
<evidence type="ECO:0000256" key="6">
    <source>
        <dbReference type="ARBA" id="ARBA00023002"/>
    </source>
</evidence>
<dbReference type="GO" id="GO:0050661">
    <property type="term" value="F:NADP binding"/>
    <property type="evidence" value="ECO:0007669"/>
    <property type="project" value="InterPro"/>
</dbReference>
<evidence type="ECO:0000313" key="10">
    <source>
        <dbReference type="EMBL" id="KAK9500058.1"/>
    </source>
</evidence>
<comment type="similarity">
    <text evidence="2 8">Belongs to the FMO family.</text>
</comment>
<evidence type="ECO:0000256" key="7">
    <source>
        <dbReference type="ARBA" id="ARBA00023033"/>
    </source>
</evidence>
<keyword evidence="5" id="KW-0521">NADP</keyword>
<keyword evidence="4 8" id="KW-0274">FAD</keyword>
<evidence type="ECO:0000256" key="9">
    <source>
        <dbReference type="SAM" id="MobiDB-lite"/>
    </source>
</evidence>
<keyword evidence="7 8" id="KW-0503">Monooxygenase</keyword>
<organism evidence="10 11">
    <name type="scientific">Rhynocoris fuscipes</name>
    <dbReference type="NCBI Taxonomy" id="488301"/>
    <lineage>
        <taxon>Eukaryota</taxon>
        <taxon>Metazoa</taxon>
        <taxon>Ecdysozoa</taxon>
        <taxon>Arthropoda</taxon>
        <taxon>Hexapoda</taxon>
        <taxon>Insecta</taxon>
        <taxon>Pterygota</taxon>
        <taxon>Neoptera</taxon>
        <taxon>Paraneoptera</taxon>
        <taxon>Hemiptera</taxon>
        <taxon>Heteroptera</taxon>
        <taxon>Panheteroptera</taxon>
        <taxon>Cimicomorpha</taxon>
        <taxon>Reduviidae</taxon>
        <taxon>Harpactorinae</taxon>
        <taxon>Harpactorini</taxon>
        <taxon>Rhynocoris</taxon>
    </lineage>
</organism>
<gene>
    <name evidence="10" type="ORF">O3M35_001398</name>
</gene>
<keyword evidence="3 8" id="KW-0285">Flavoprotein</keyword>
<keyword evidence="6 8" id="KW-0560">Oxidoreductase</keyword>
<dbReference type="InterPro" id="IPR000960">
    <property type="entry name" value="Flavin_mOase"/>
</dbReference>
<dbReference type="InterPro" id="IPR036188">
    <property type="entry name" value="FAD/NAD-bd_sf"/>
</dbReference>
<evidence type="ECO:0000256" key="8">
    <source>
        <dbReference type="RuleBase" id="RU361177"/>
    </source>
</evidence>
<evidence type="ECO:0000256" key="4">
    <source>
        <dbReference type="ARBA" id="ARBA00022827"/>
    </source>
</evidence>
<feature type="region of interest" description="Disordered" evidence="9">
    <location>
        <begin position="484"/>
        <end position="516"/>
    </location>
</feature>
<dbReference type="Gene3D" id="3.50.50.60">
    <property type="entry name" value="FAD/NAD(P)-binding domain"/>
    <property type="match status" value="2"/>
</dbReference>